<name>A6HVD3_RAT</name>
<accession>A6HVD3</accession>
<organism evidence="1 2">
    <name type="scientific">Rattus norvegicus</name>
    <name type="common">Rat</name>
    <dbReference type="NCBI Taxonomy" id="10116"/>
    <lineage>
        <taxon>Eukaryota</taxon>
        <taxon>Metazoa</taxon>
        <taxon>Chordata</taxon>
        <taxon>Craniata</taxon>
        <taxon>Vertebrata</taxon>
        <taxon>Euteleostomi</taxon>
        <taxon>Mammalia</taxon>
        <taxon>Eutheria</taxon>
        <taxon>Euarchontoglires</taxon>
        <taxon>Glires</taxon>
        <taxon>Rodentia</taxon>
        <taxon>Myomorpha</taxon>
        <taxon>Muroidea</taxon>
        <taxon>Muridae</taxon>
        <taxon>Murinae</taxon>
        <taxon>Rattus</taxon>
    </lineage>
</organism>
<dbReference type="Proteomes" id="UP000234681">
    <property type="component" value="Chromosome 2"/>
</dbReference>
<gene>
    <name evidence="1" type="ORF">rCG_28845</name>
</gene>
<dbReference type="AlphaFoldDB" id="A6HVD3"/>
<evidence type="ECO:0000313" key="1">
    <source>
        <dbReference type="EMBL" id="EDL82068.1"/>
    </source>
</evidence>
<sequence length="41" mass="4571">MAEEMRQELSALAAIFCGPHEWEMLSCSVRTALLMESSPSK</sequence>
<proteinExistence type="predicted"/>
<reference evidence="2" key="1">
    <citation type="submission" date="2005-09" db="EMBL/GenBank/DDBJ databases">
        <authorList>
            <person name="Mural R.J."/>
            <person name="Li P.W."/>
            <person name="Adams M.D."/>
            <person name="Amanatides P.G."/>
            <person name="Baden-Tillson H."/>
            <person name="Barnstead M."/>
            <person name="Chin S.H."/>
            <person name="Dew I."/>
            <person name="Evans C.A."/>
            <person name="Ferriera S."/>
            <person name="Flanigan M."/>
            <person name="Fosler C."/>
            <person name="Glodek A."/>
            <person name="Gu Z."/>
            <person name="Holt R.A."/>
            <person name="Jennings D."/>
            <person name="Kraft C.L."/>
            <person name="Lu F."/>
            <person name="Nguyen T."/>
            <person name="Nusskern D.R."/>
            <person name="Pfannkoch C.M."/>
            <person name="Sitter C."/>
            <person name="Sutton G.G."/>
            <person name="Venter J.C."/>
            <person name="Wang Z."/>
            <person name="Woodage T."/>
            <person name="Zheng X.H."/>
            <person name="Zhong F."/>
        </authorList>
    </citation>
    <scope>NUCLEOTIDE SEQUENCE [LARGE SCALE GENOMIC DNA]</scope>
    <source>
        <strain>BN</strain>
        <strain evidence="2">Sprague-Dawley</strain>
    </source>
</reference>
<protein>
    <submittedName>
        <fullName evidence="1">RCG28845, isoform CRA_b</fullName>
    </submittedName>
</protein>
<evidence type="ECO:0000313" key="2">
    <source>
        <dbReference type="Proteomes" id="UP000234681"/>
    </source>
</evidence>
<dbReference type="EMBL" id="CH473952">
    <property type="protein sequence ID" value="EDL82068.1"/>
    <property type="molecule type" value="Genomic_DNA"/>
</dbReference>